<accession>U3B1P8</accession>
<proteinExistence type="predicted"/>
<dbReference type="Pfam" id="PF05618">
    <property type="entry name" value="Zn_protease"/>
    <property type="match status" value="1"/>
</dbReference>
<dbReference type="STRING" id="1219080.VEZ01S_11_00040"/>
<dbReference type="InterPro" id="IPR008503">
    <property type="entry name" value="Asp_endopeptidase"/>
</dbReference>
<dbReference type="SUPFAM" id="SSF50630">
    <property type="entry name" value="Acid proteases"/>
    <property type="match status" value="1"/>
</dbReference>
<evidence type="ECO:0000259" key="2">
    <source>
        <dbReference type="Pfam" id="PF05618"/>
    </source>
</evidence>
<evidence type="ECO:0000313" key="4">
    <source>
        <dbReference type="Proteomes" id="UP000016562"/>
    </source>
</evidence>
<dbReference type="eggNOG" id="COG4067">
    <property type="taxonomic scope" value="Bacteria"/>
</dbReference>
<dbReference type="Proteomes" id="UP000016562">
    <property type="component" value="Unassembled WGS sequence"/>
</dbReference>
<comment type="caution">
    <text evidence="3">The sequence shown here is derived from an EMBL/GenBank/DDBJ whole genome shotgun (WGS) entry which is preliminary data.</text>
</comment>
<dbReference type="EMBL" id="BATM01000011">
    <property type="protein sequence ID" value="GAD79362.1"/>
    <property type="molecule type" value="Genomic_DNA"/>
</dbReference>
<dbReference type="AlphaFoldDB" id="U3B1P8"/>
<dbReference type="PANTHER" id="PTHR38037">
    <property type="entry name" value="ZN_PROTEASE DOMAIN-CONTAINING PROTEIN"/>
    <property type="match status" value="1"/>
</dbReference>
<feature type="domain" description="Retropepsin-like aspartic endopeptidase" evidence="2">
    <location>
        <begin position="114"/>
        <end position="250"/>
    </location>
</feature>
<feature type="coiled-coil region" evidence="1">
    <location>
        <begin position="49"/>
        <end position="83"/>
    </location>
</feature>
<sequence>MLKHIIALSGIVLLSGCVPSKATQQETQQYRTESMQAVKSSEENLSKKIDDVNTSVDAQHAQIEKLEQQIQVMSSRVNNLAKHNARALLEFQSHNKPEPEKPKKQMPNDNLVTLGSIEMVHFKEIDASFEARIDTGAATSSLNATDIHKFERNGKKWVKFNITDHNSEASEPIVVEAPFVRYARVRQSNATESHRRPVVELWISLGDVRQKAQFTLTDRSHMSHPVLLGREFIKDIALVDVSKEFIQTKKPQ</sequence>
<keyword evidence="4" id="KW-1185">Reference proteome</keyword>
<organism evidence="3 4">
    <name type="scientific">Vibrio ezurae NBRC 102218</name>
    <dbReference type="NCBI Taxonomy" id="1219080"/>
    <lineage>
        <taxon>Bacteria</taxon>
        <taxon>Pseudomonadati</taxon>
        <taxon>Pseudomonadota</taxon>
        <taxon>Gammaproteobacteria</taxon>
        <taxon>Vibrionales</taxon>
        <taxon>Vibrionaceae</taxon>
        <taxon>Vibrio</taxon>
    </lineage>
</organism>
<name>U3B1P8_9VIBR</name>
<gene>
    <name evidence="3" type="ORF">VEZ01S_11_00040</name>
</gene>
<dbReference type="InterPro" id="IPR021109">
    <property type="entry name" value="Peptidase_aspartic_dom_sf"/>
</dbReference>
<evidence type="ECO:0000256" key="1">
    <source>
        <dbReference type="SAM" id="Coils"/>
    </source>
</evidence>
<keyword evidence="1" id="KW-0175">Coiled coil</keyword>
<dbReference type="PANTHER" id="PTHR38037:SF2">
    <property type="entry name" value="ATP-DEPENDENT ZINC PROTEASE DOMAIN-CONTAINING PROTEIN-RELATED"/>
    <property type="match status" value="1"/>
</dbReference>
<protein>
    <recommendedName>
        <fullName evidence="2">Retropepsin-like aspartic endopeptidase domain-containing protein</fullName>
    </recommendedName>
</protein>
<reference evidence="3 4" key="1">
    <citation type="submission" date="2013-09" db="EMBL/GenBank/DDBJ databases">
        <title>Whole genome shotgun sequence of Vibrio ezurae NBRC 102218.</title>
        <authorList>
            <person name="Yoshida I."/>
            <person name="Hosoyama A."/>
            <person name="Numata M."/>
            <person name="Hashimoto M."/>
            <person name="Hosoyama Y."/>
            <person name="Tsuchikane K."/>
            <person name="Noguchi M."/>
            <person name="Hirakata S."/>
            <person name="Ichikawa N."/>
            <person name="Ohji S."/>
            <person name="Yamazoe A."/>
            <person name="Fujita N."/>
        </authorList>
    </citation>
    <scope>NUCLEOTIDE SEQUENCE [LARGE SCALE GENOMIC DNA]</scope>
    <source>
        <strain evidence="3 4">NBRC 102218</strain>
    </source>
</reference>
<dbReference type="PROSITE" id="PS51257">
    <property type="entry name" value="PROKAR_LIPOPROTEIN"/>
    <property type="match status" value="1"/>
</dbReference>
<evidence type="ECO:0000313" key="3">
    <source>
        <dbReference type="EMBL" id="GAD79362.1"/>
    </source>
</evidence>
<dbReference type="Gene3D" id="2.40.70.10">
    <property type="entry name" value="Acid Proteases"/>
    <property type="match status" value="1"/>
</dbReference>
<dbReference type="RefSeq" id="WP_021713072.1">
    <property type="nucleotide sequence ID" value="NZ_BATM01000011.1"/>
</dbReference>
<dbReference type="OrthoDB" id="8546610at2"/>